<dbReference type="STRING" id="1314674.A0A0D7B6M3"/>
<dbReference type="Proteomes" id="UP000054007">
    <property type="component" value="Unassembled WGS sequence"/>
</dbReference>
<feature type="transmembrane region" description="Helical" evidence="7">
    <location>
        <begin position="323"/>
        <end position="344"/>
    </location>
</feature>
<keyword evidence="10" id="KW-1185">Reference proteome</keyword>
<evidence type="ECO:0000256" key="4">
    <source>
        <dbReference type="ARBA" id="ARBA00022989"/>
    </source>
</evidence>
<dbReference type="GO" id="GO:0005351">
    <property type="term" value="F:carbohydrate:proton symporter activity"/>
    <property type="evidence" value="ECO:0007669"/>
    <property type="project" value="TreeGrafter"/>
</dbReference>
<feature type="transmembrane region" description="Helical" evidence="7">
    <location>
        <begin position="390"/>
        <end position="410"/>
    </location>
</feature>
<feature type="region of interest" description="Disordered" evidence="6">
    <location>
        <begin position="539"/>
        <end position="568"/>
    </location>
</feature>
<sequence length="568" mass="62840">MASRNNAPEWTVVDFIHRGPWWTNRGIVLLNLCLLLSLVTSTVNGLDSSLINGLQILPEWQAFFHHPTGKWLGLIQCAQNMGGIAALPFTPIVSDKLGRRASLFVGSILLLAGVAMQFAASTIHFFIAARVVLGFGLAFCTNSAPVLLIELAYPTQRGKFTSFYNSLWYTGSICSAWVCYGAFKHSAGSMWSWRLPTLIQGIGPLLQLVFIWFTPESPRFLVSKGMEGQAARILAKYHANGGDERDPLVVFELAQIRHALRMEEENNKAATFFSLLATPGNRRRTMIIVAIAIFSQWSGNGLVSFYINLVLEGIGIKDTETKAAINGGLQIFNLAVALAGASLIDWVGRRTLFLVSNAGMLVVFVCWTITEALFNELQLVAAAKATVPLIFLYYFFYDIAYSPMLVAYTLEILPYKIRAKGFALMNAVVMITVTFNQFVNPWALGAMGWWYYVVYCGFLCVELLFIIKFVVETKGRTLEETAAIFDGTEQEEVLTHLGGDAANMTLPHSVALEVYVGQMTEVEAEGGWQSRPWAQDKESEVYLPDSGQQSKNPSRLGFGHSSDDPRAI</sequence>
<dbReference type="InterPro" id="IPR050360">
    <property type="entry name" value="MFS_Sugar_Transporters"/>
</dbReference>
<gene>
    <name evidence="9" type="ORF">CYLTODRAFT_50810</name>
</gene>
<keyword evidence="4 7" id="KW-1133">Transmembrane helix</keyword>
<evidence type="ECO:0000256" key="7">
    <source>
        <dbReference type="SAM" id="Phobius"/>
    </source>
</evidence>
<evidence type="ECO:0000313" key="10">
    <source>
        <dbReference type="Proteomes" id="UP000054007"/>
    </source>
</evidence>
<dbReference type="AlphaFoldDB" id="A0A0D7B6M3"/>
<dbReference type="OrthoDB" id="6133115at2759"/>
<dbReference type="PROSITE" id="PS50850">
    <property type="entry name" value="MFS"/>
    <property type="match status" value="1"/>
</dbReference>
<feature type="transmembrane region" description="Helical" evidence="7">
    <location>
        <begin position="287"/>
        <end position="311"/>
    </location>
</feature>
<dbReference type="EMBL" id="KN880574">
    <property type="protein sequence ID" value="KIY65865.1"/>
    <property type="molecule type" value="Genomic_DNA"/>
</dbReference>
<organism evidence="9 10">
    <name type="scientific">Cylindrobasidium torrendii FP15055 ss-10</name>
    <dbReference type="NCBI Taxonomy" id="1314674"/>
    <lineage>
        <taxon>Eukaryota</taxon>
        <taxon>Fungi</taxon>
        <taxon>Dikarya</taxon>
        <taxon>Basidiomycota</taxon>
        <taxon>Agaricomycotina</taxon>
        <taxon>Agaricomycetes</taxon>
        <taxon>Agaricomycetidae</taxon>
        <taxon>Agaricales</taxon>
        <taxon>Marasmiineae</taxon>
        <taxon>Physalacriaceae</taxon>
        <taxon>Cylindrobasidium</taxon>
    </lineage>
</organism>
<dbReference type="Pfam" id="PF00083">
    <property type="entry name" value="Sugar_tr"/>
    <property type="match status" value="1"/>
</dbReference>
<dbReference type="PANTHER" id="PTHR48022">
    <property type="entry name" value="PLASTIDIC GLUCOSE TRANSPORTER 4"/>
    <property type="match status" value="1"/>
</dbReference>
<feature type="transmembrane region" description="Helical" evidence="7">
    <location>
        <begin position="133"/>
        <end position="153"/>
    </location>
</feature>
<dbReference type="InterPro" id="IPR020846">
    <property type="entry name" value="MFS_dom"/>
</dbReference>
<keyword evidence="5 7" id="KW-0472">Membrane</keyword>
<feature type="transmembrane region" description="Helical" evidence="7">
    <location>
        <begin position="351"/>
        <end position="370"/>
    </location>
</feature>
<evidence type="ECO:0000256" key="6">
    <source>
        <dbReference type="SAM" id="MobiDB-lite"/>
    </source>
</evidence>
<evidence type="ECO:0000313" key="9">
    <source>
        <dbReference type="EMBL" id="KIY65865.1"/>
    </source>
</evidence>
<comment type="subcellular location">
    <subcellularLocation>
        <location evidence="1">Membrane</location>
        <topology evidence="1">Multi-pass membrane protein</topology>
    </subcellularLocation>
</comment>
<protein>
    <recommendedName>
        <fullName evidence="8">Major facilitator superfamily (MFS) profile domain-containing protein</fullName>
    </recommendedName>
</protein>
<dbReference type="Gene3D" id="1.20.1250.20">
    <property type="entry name" value="MFS general substrate transporter like domains"/>
    <property type="match status" value="1"/>
</dbReference>
<name>A0A0D7B6M3_9AGAR</name>
<dbReference type="InterPro" id="IPR036259">
    <property type="entry name" value="MFS_trans_sf"/>
</dbReference>
<comment type="similarity">
    <text evidence="2">Belongs to the major facilitator superfamily. Sugar transporter (TC 2.A.1.1) family.</text>
</comment>
<reference evidence="9 10" key="1">
    <citation type="journal article" date="2015" name="Fungal Genet. Biol.">
        <title>Evolution of novel wood decay mechanisms in Agaricales revealed by the genome sequences of Fistulina hepatica and Cylindrobasidium torrendii.</title>
        <authorList>
            <person name="Floudas D."/>
            <person name="Held B.W."/>
            <person name="Riley R."/>
            <person name="Nagy L.G."/>
            <person name="Koehler G."/>
            <person name="Ransdell A.S."/>
            <person name="Younus H."/>
            <person name="Chow J."/>
            <person name="Chiniquy J."/>
            <person name="Lipzen A."/>
            <person name="Tritt A."/>
            <person name="Sun H."/>
            <person name="Haridas S."/>
            <person name="LaButti K."/>
            <person name="Ohm R.A."/>
            <person name="Kues U."/>
            <person name="Blanchette R.A."/>
            <person name="Grigoriev I.V."/>
            <person name="Minto R.E."/>
            <person name="Hibbett D.S."/>
        </authorList>
    </citation>
    <scope>NUCLEOTIDE SEQUENCE [LARGE SCALE GENOMIC DNA]</scope>
    <source>
        <strain evidence="9 10">FP15055 ss-10</strain>
    </source>
</reference>
<evidence type="ECO:0000259" key="8">
    <source>
        <dbReference type="PROSITE" id="PS50850"/>
    </source>
</evidence>
<proteinExistence type="inferred from homology"/>
<feature type="transmembrane region" description="Helical" evidence="7">
    <location>
        <begin position="27"/>
        <end position="46"/>
    </location>
</feature>
<dbReference type="GO" id="GO:0016020">
    <property type="term" value="C:membrane"/>
    <property type="evidence" value="ECO:0007669"/>
    <property type="project" value="UniProtKB-SubCell"/>
</dbReference>
<evidence type="ECO:0000256" key="2">
    <source>
        <dbReference type="ARBA" id="ARBA00010992"/>
    </source>
</evidence>
<dbReference type="InterPro" id="IPR005828">
    <property type="entry name" value="MFS_sugar_transport-like"/>
</dbReference>
<accession>A0A0D7B6M3</accession>
<feature type="transmembrane region" description="Helical" evidence="7">
    <location>
        <begin position="449"/>
        <end position="471"/>
    </location>
</feature>
<feature type="transmembrane region" description="Helical" evidence="7">
    <location>
        <begin position="195"/>
        <end position="214"/>
    </location>
</feature>
<feature type="domain" description="Major facilitator superfamily (MFS) profile" evidence="8">
    <location>
        <begin position="33"/>
        <end position="474"/>
    </location>
</feature>
<dbReference type="PANTHER" id="PTHR48022:SF64">
    <property type="entry name" value="MAJOR FACILITATOR SUPERFAMILY (MFS) PROFILE DOMAIN-CONTAINING PROTEIN"/>
    <property type="match status" value="1"/>
</dbReference>
<dbReference type="FunFam" id="1.20.1250.20:FF:000117">
    <property type="entry name" value="MFS hexose transporter"/>
    <property type="match status" value="1"/>
</dbReference>
<evidence type="ECO:0000256" key="1">
    <source>
        <dbReference type="ARBA" id="ARBA00004141"/>
    </source>
</evidence>
<feature type="transmembrane region" description="Helical" evidence="7">
    <location>
        <begin position="103"/>
        <end position="127"/>
    </location>
</feature>
<evidence type="ECO:0000256" key="3">
    <source>
        <dbReference type="ARBA" id="ARBA00022692"/>
    </source>
</evidence>
<feature type="transmembrane region" description="Helical" evidence="7">
    <location>
        <begin position="165"/>
        <end position="183"/>
    </location>
</feature>
<feature type="transmembrane region" description="Helical" evidence="7">
    <location>
        <begin position="422"/>
        <end position="443"/>
    </location>
</feature>
<keyword evidence="3 7" id="KW-0812">Transmembrane</keyword>
<dbReference type="SUPFAM" id="SSF103473">
    <property type="entry name" value="MFS general substrate transporter"/>
    <property type="match status" value="1"/>
</dbReference>
<evidence type="ECO:0000256" key="5">
    <source>
        <dbReference type="ARBA" id="ARBA00023136"/>
    </source>
</evidence>